<evidence type="ECO:0000313" key="4">
    <source>
        <dbReference type="Proteomes" id="UP000045840"/>
    </source>
</evidence>
<reference evidence="4" key="2">
    <citation type="submission" date="2015-03" db="EMBL/GenBank/DDBJ databases">
        <authorList>
            <consortium name="Pathogen Informatics"/>
        </authorList>
    </citation>
    <scope>NUCLEOTIDE SEQUENCE [LARGE SCALE GENOMIC DNA]</scope>
    <source>
        <strain evidence="4">A125KOH2</strain>
    </source>
</reference>
<evidence type="ECO:0000313" key="1">
    <source>
        <dbReference type="EMBL" id="CNI21660.1"/>
    </source>
</evidence>
<evidence type="ECO:0000313" key="2">
    <source>
        <dbReference type="EMBL" id="CRY66291.1"/>
    </source>
</evidence>
<reference evidence="2 3" key="1">
    <citation type="submission" date="2015-03" db="EMBL/GenBank/DDBJ databases">
        <authorList>
            <consortium name="Pathogen Informatics"/>
            <person name="Murphy D."/>
        </authorList>
    </citation>
    <scope>NUCLEOTIDE SEQUENCE [LARGE SCALE GENOMIC DNA]</scope>
    <source>
        <strain evidence="3">type strain: CIP110230</strain>
        <strain evidence="2">Type strain: CIP110230</strain>
    </source>
</reference>
<organism evidence="1 4">
    <name type="scientific">Yersinia pekkanenii</name>
    <dbReference type="NCBI Taxonomy" id="1288385"/>
    <lineage>
        <taxon>Bacteria</taxon>
        <taxon>Pseudomonadati</taxon>
        <taxon>Pseudomonadota</taxon>
        <taxon>Gammaproteobacteria</taxon>
        <taxon>Enterobacterales</taxon>
        <taxon>Yersiniaceae</taxon>
        <taxon>Yersinia</taxon>
    </lineage>
</organism>
<dbReference type="Proteomes" id="UP000044625">
    <property type="component" value="Unassembled WGS sequence"/>
</dbReference>
<proteinExistence type="predicted"/>
<dbReference type="EMBL" id="CQAZ01000034">
    <property type="protein sequence ID" value="CNI21660.1"/>
    <property type="molecule type" value="Genomic_DNA"/>
</dbReference>
<evidence type="ECO:0000313" key="3">
    <source>
        <dbReference type="Proteomes" id="UP000044625"/>
    </source>
</evidence>
<dbReference type="AlphaFoldDB" id="A0A0T9QPC0"/>
<gene>
    <name evidence="1" type="ORF">ERS008529_03409</name>
    <name evidence="2" type="ORF">ERS137968_01753</name>
</gene>
<name>A0A0T9QPC0_9GAMM</name>
<accession>A0A0T9QPC0</accession>
<reference evidence="1" key="3">
    <citation type="submission" date="2015-03" db="EMBL/GenBank/DDBJ databases">
        <authorList>
            <person name="Murphy D."/>
        </authorList>
    </citation>
    <scope>NUCLEOTIDE SEQUENCE [LARGE SCALE GENOMIC DNA]</scope>
    <source>
        <strain evidence="1">A125KOH2</strain>
    </source>
</reference>
<dbReference type="Proteomes" id="UP000045840">
    <property type="component" value="Unassembled WGS sequence"/>
</dbReference>
<dbReference type="EMBL" id="CWJL01000007">
    <property type="protein sequence ID" value="CRY66291.1"/>
    <property type="molecule type" value="Genomic_DNA"/>
</dbReference>
<sequence>MAFFITTSDLSQVIKKAKTKLWPDDKPLTTVEI</sequence>
<keyword evidence="3" id="KW-1185">Reference proteome</keyword>
<protein>
    <submittedName>
        <fullName evidence="1">Uncharacterized protein</fullName>
    </submittedName>
</protein>